<feature type="signal peptide" evidence="1">
    <location>
        <begin position="1"/>
        <end position="21"/>
    </location>
</feature>
<keyword evidence="1" id="KW-0732">Signal</keyword>
<feature type="chain" id="PRO_5037554090" evidence="1">
    <location>
        <begin position="22"/>
        <end position="325"/>
    </location>
</feature>
<dbReference type="AlphaFoldDB" id="A0A934R7U7"/>
<dbReference type="Pfam" id="PF14100">
    <property type="entry name" value="DUF6807"/>
    <property type="match status" value="1"/>
</dbReference>
<dbReference type="Proteomes" id="UP000658278">
    <property type="component" value="Unassembled WGS sequence"/>
</dbReference>
<dbReference type="InterPro" id="IPR029475">
    <property type="entry name" value="DUF6807"/>
</dbReference>
<proteinExistence type="predicted"/>
<sequence length="325" mass="35916">MNHLAPLAPLALLLATAPLHAQIELKQSDERLRVEIDGKLFTEYRTDRKVPCLYPVIGSSGQGLTRNFPLTKATDGEQKDHPHHVSLWFTHGLVNGVDFWAQHLKRKGRIVHKGFGTNSTGSKNVDGVRTDTASFSVELSWEEGDTVHLKEQRTYTITARGNTRFIDMESILTSPNGDALFGDTKEGTAAIRVAPTLRTKGPVAKGAILNSNGERDGKAWGKRAAWVAYSGPDASGEPVVVAMFDHPSNLRHPTWWHARDYGLLAANPFGQHDFEGKKDAHLGDHTLKHGDSLTFRYRIMLHTGDHESADLPSEWKIYSTTGSGR</sequence>
<accession>A0A934R7U7</accession>
<dbReference type="RefSeq" id="WP_200275186.1">
    <property type="nucleotide sequence ID" value="NZ_JAENII010000001.1"/>
</dbReference>
<evidence type="ECO:0000256" key="1">
    <source>
        <dbReference type="SAM" id="SignalP"/>
    </source>
</evidence>
<organism evidence="2 3">
    <name type="scientific">Haloferula rosea</name>
    <dbReference type="NCBI Taxonomy" id="490093"/>
    <lineage>
        <taxon>Bacteria</taxon>
        <taxon>Pseudomonadati</taxon>
        <taxon>Verrucomicrobiota</taxon>
        <taxon>Verrucomicrobiia</taxon>
        <taxon>Verrucomicrobiales</taxon>
        <taxon>Verrucomicrobiaceae</taxon>
        <taxon>Haloferula</taxon>
    </lineage>
</organism>
<evidence type="ECO:0000313" key="2">
    <source>
        <dbReference type="EMBL" id="MBK1825505.1"/>
    </source>
</evidence>
<reference evidence="2" key="1">
    <citation type="submission" date="2021-01" db="EMBL/GenBank/DDBJ databases">
        <title>Modified the classification status of verrucomicrobia.</title>
        <authorList>
            <person name="Feng X."/>
        </authorList>
    </citation>
    <scope>NUCLEOTIDE SEQUENCE</scope>
    <source>
        <strain evidence="2">KCTC 22201</strain>
    </source>
</reference>
<dbReference type="EMBL" id="JAENII010000001">
    <property type="protein sequence ID" value="MBK1825505.1"/>
    <property type="molecule type" value="Genomic_DNA"/>
</dbReference>
<evidence type="ECO:0000313" key="3">
    <source>
        <dbReference type="Proteomes" id="UP000658278"/>
    </source>
</evidence>
<protein>
    <submittedName>
        <fullName evidence="2">PmoA family protein</fullName>
    </submittedName>
</protein>
<keyword evidence="3" id="KW-1185">Reference proteome</keyword>
<gene>
    <name evidence="2" type="ORF">JIN81_00615</name>
</gene>
<name>A0A934R7U7_9BACT</name>
<comment type="caution">
    <text evidence="2">The sequence shown here is derived from an EMBL/GenBank/DDBJ whole genome shotgun (WGS) entry which is preliminary data.</text>
</comment>